<keyword evidence="2" id="KW-1185">Reference proteome</keyword>
<accession>A0ACA9RLM9</accession>
<protein>
    <submittedName>
        <fullName evidence="1">11213_t:CDS:1</fullName>
    </submittedName>
</protein>
<name>A0ACA9RLM9_9GLOM</name>
<proteinExistence type="predicted"/>
<sequence>MSLSSEAKKHLHESLQQQWLNQKSAEYNEAKRFFIGLMDLNYKPGYRNHTYYKYLLASNDHASSANKNDTALLDAYQPEEIHFQYIVR</sequence>
<dbReference type="Proteomes" id="UP000789920">
    <property type="component" value="Unassembled WGS sequence"/>
</dbReference>
<evidence type="ECO:0000313" key="2">
    <source>
        <dbReference type="Proteomes" id="UP000789920"/>
    </source>
</evidence>
<gene>
    <name evidence="1" type="ORF">RPERSI_LOCUS20473</name>
</gene>
<comment type="caution">
    <text evidence="1">The sequence shown here is derived from an EMBL/GenBank/DDBJ whole genome shotgun (WGS) entry which is preliminary data.</text>
</comment>
<feature type="non-terminal residue" evidence="1">
    <location>
        <position position="88"/>
    </location>
</feature>
<organism evidence="1 2">
    <name type="scientific">Racocetra persica</name>
    <dbReference type="NCBI Taxonomy" id="160502"/>
    <lineage>
        <taxon>Eukaryota</taxon>
        <taxon>Fungi</taxon>
        <taxon>Fungi incertae sedis</taxon>
        <taxon>Mucoromycota</taxon>
        <taxon>Glomeromycotina</taxon>
        <taxon>Glomeromycetes</taxon>
        <taxon>Diversisporales</taxon>
        <taxon>Gigasporaceae</taxon>
        <taxon>Racocetra</taxon>
    </lineage>
</organism>
<evidence type="ECO:0000313" key="1">
    <source>
        <dbReference type="EMBL" id="CAG8798147.1"/>
    </source>
</evidence>
<reference evidence="1" key="1">
    <citation type="submission" date="2021-06" db="EMBL/GenBank/DDBJ databases">
        <authorList>
            <person name="Kallberg Y."/>
            <person name="Tangrot J."/>
            <person name="Rosling A."/>
        </authorList>
    </citation>
    <scope>NUCLEOTIDE SEQUENCE</scope>
    <source>
        <strain evidence="1">MA461A</strain>
    </source>
</reference>
<dbReference type="EMBL" id="CAJVQC010057970">
    <property type="protein sequence ID" value="CAG8798147.1"/>
    <property type="molecule type" value="Genomic_DNA"/>
</dbReference>